<sequence>MFLTNGFASPESSSQISSNADPLSLLVVEDDIALNEQLTDLLRAKQYKVTNVTCGSQALEHLQQSQYDLVLLDVDVPNIDGFSLLNFINANAKTPVIILTAHGAEEHRIRGFQSGADDYISKPCSFTEISLRIEAVLRRTKPTASTTSHNILRYQELELNRLEQTVEINNTQSHSSNKPIQFTPTQFKLLWVLMQNAGSVQTKPYLYQAVLERNFSQYDRSLDMHLSRVRKRLIADGMAADRIQTVHGKGYILK</sequence>
<feature type="domain" description="Response regulatory" evidence="10">
    <location>
        <begin position="24"/>
        <end position="137"/>
    </location>
</feature>
<evidence type="ECO:0000256" key="7">
    <source>
        <dbReference type="ARBA" id="ARBA00023163"/>
    </source>
</evidence>
<feature type="DNA-binding region" description="OmpR/PhoB-type" evidence="9">
    <location>
        <begin position="149"/>
        <end position="254"/>
    </location>
</feature>
<dbReference type="InterPro" id="IPR011006">
    <property type="entry name" value="CheY-like_superfamily"/>
</dbReference>
<evidence type="ECO:0000256" key="2">
    <source>
        <dbReference type="ARBA" id="ARBA00022490"/>
    </source>
</evidence>
<accession>A0ABV4NEC3</accession>
<keyword evidence="5" id="KW-0805">Transcription regulation</keyword>
<evidence type="ECO:0000313" key="13">
    <source>
        <dbReference type="Proteomes" id="UP001570417"/>
    </source>
</evidence>
<dbReference type="Gene3D" id="6.10.250.690">
    <property type="match status" value="1"/>
</dbReference>
<dbReference type="Proteomes" id="UP001570417">
    <property type="component" value="Unassembled WGS sequence"/>
</dbReference>
<keyword evidence="7" id="KW-0804">Transcription</keyword>
<name>A0ABV4NEC3_9VIBR</name>
<evidence type="ECO:0000256" key="9">
    <source>
        <dbReference type="PROSITE-ProRule" id="PRU01091"/>
    </source>
</evidence>
<dbReference type="Gene3D" id="1.10.10.10">
    <property type="entry name" value="Winged helix-like DNA-binding domain superfamily/Winged helix DNA-binding domain"/>
    <property type="match status" value="1"/>
</dbReference>
<dbReference type="Pfam" id="PF00486">
    <property type="entry name" value="Trans_reg_C"/>
    <property type="match status" value="1"/>
</dbReference>
<evidence type="ECO:0000313" key="12">
    <source>
        <dbReference type="EMBL" id="MFA0569329.1"/>
    </source>
</evidence>
<keyword evidence="2" id="KW-0963">Cytoplasm</keyword>
<feature type="modified residue" description="4-aspartylphosphate" evidence="8">
    <location>
        <position position="73"/>
    </location>
</feature>
<evidence type="ECO:0000256" key="4">
    <source>
        <dbReference type="ARBA" id="ARBA00023012"/>
    </source>
</evidence>
<dbReference type="PANTHER" id="PTHR48111">
    <property type="entry name" value="REGULATOR OF RPOS"/>
    <property type="match status" value="1"/>
</dbReference>
<keyword evidence="13" id="KW-1185">Reference proteome</keyword>
<comment type="subcellular location">
    <subcellularLocation>
        <location evidence="1">Cytoplasm</location>
    </subcellularLocation>
</comment>
<evidence type="ECO:0000256" key="3">
    <source>
        <dbReference type="ARBA" id="ARBA00022553"/>
    </source>
</evidence>
<keyword evidence="4" id="KW-0902">Two-component regulatory system</keyword>
<protein>
    <submittedName>
        <fullName evidence="12">Response regulator transcription factor</fullName>
    </submittedName>
</protein>
<evidence type="ECO:0000256" key="6">
    <source>
        <dbReference type="ARBA" id="ARBA00023125"/>
    </source>
</evidence>
<keyword evidence="6 9" id="KW-0238">DNA-binding</keyword>
<dbReference type="InterPro" id="IPR001867">
    <property type="entry name" value="OmpR/PhoB-type_DNA-bd"/>
</dbReference>
<dbReference type="Gene3D" id="3.40.50.2300">
    <property type="match status" value="1"/>
</dbReference>
<dbReference type="InterPro" id="IPR036388">
    <property type="entry name" value="WH-like_DNA-bd_sf"/>
</dbReference>
<keyword evidence="3 8" id="KW-0597">Phosphoprotein</keyword>
<evidence type="ECO:0000259" key="11">
    <source>
        <dbReference type="PROSITE" id="PS51755"/>
    </source>
</evidence>
<proteinExistence type="predicted"/>
<evidence type="ECO:0000256" key="8">
    <source>
        <dbReference type="PROSITE-ProRule" id="PRU00169"/>
    </source>
</evidence>
<dbReference type="SUPFAM" id="SSF52172">
    <property type="entry name" value="CheY-like"/>
    <property type="match status" value="1"/>
</dbReference>
<evidence type="ECO:0000256" key="5">
    <source>
        <dbReference type="ARBA" id="ARBA00023015"/>
    </source>
</evidence>
<dbReference type="InterPro" id="IPR016032">
    <property type="entry name" value="Sig_transdc_resp-reg_C-effctor"/>
</dbReference>
<feature type="domain" description="OmpR/PhoB-type" evidence="11">
    <location>
        <begin position="149"/>
        <end position="254"/>
    </location>
</feature>
<dbReference type="CDD" id="cd00383">
    <property type="entry name" value="trans_reg_C"/>
    <property type="match status" value="1"/>
</dbReference>
<reference evidence="12 13" key="1">
    <citation type="journal article" date="2024" name="ISME J.">
        <title>Tailless and filamentous prophages are predominant in marine Vibrio.</title>
        <authorList>
            <person name="Steensen K."/>
            <person name="Seneca J."/>
            <person name="Bartlau N."/>
            <person name="Yu X.A."/>
            <person name="Hussain F.A."/>
            <person name="Polz M.F."/>
        </authorList>
    </citation>
    <scope>NUCLEOTIDE SEQUENCE [LARGE SCALE GENOMIC DNA]</scope>
    <source>
        <strain evidence="12 13">10N.222.51.A1</strain>
    </source>
</reference>
<dbReference type="SMART" id="SM00448">
    <property type="entry name" value="REC"/>
    <property type="match status" value="1"/>
</dbReference>
<dbReference type="SMART" id="SM00862">
    <property type="entry name" value="Trans_reg_C"/>
    <property type="match status" value="1"/>
</dbReference>
<dbReference type="InterPro" id="IPR039420">
    <property type="entry name" value="WalR-like"/>
</dbReference>
<organism evidence="12 13">
    <name type="scientific">Vibrio gallaecicus</name>
    <dbReference type="NCBI Taxonomy" id="552386"/>
    <lineage>
        <taxon>Bacteria</taxon>
        <taxon>Pseudomonadati</taxon>
        <taxon>Pseudomonadota</taxon>
        <taxon>Gammaproteobacteria</taxon>
        <taxon>Vibrionales</taxon>
        <taxon>Vibrionaceae</taxon>
        <taxon>Vibrio</taxon>
    </lineage>
</organism>
<comment type="caution">
    <text evidence="12">The sequence shown here is derived from an EMBL/GenBank/DDBJ whole genome shotgun (WGS) entry which is preliminary data.</text>
</comment>
<evidence type="ECO:0000259" key="10">
    <source>
        <dbReference type="PROSITE" id="PS50110"/>
    </source>
</evidence>
<dbReference type="EMBL" id="JBFRUW010000050">
    <property type="protein sequence ID" value="MFA0569329.1"/>
    <property type="molecule type" value="Genomic_DNA"/>
</dbReference>
<evidence type="ECO:0000256" key="1">
    <source>
        <dbReference type="ARBA" id="ARBA00004496"/>
    </source>
</evidence>
<dbReference type="PANTHER" id="PTHR48111:SF39">
    <property type="entry name" value="TRANSCRIPTIONAL REGULATORY PROTEIN CPXR"/>
    <property type="match status" value="1"/>
</dbReference>
<dbReference type="InterPro" id="IPR001789">
    <property type="entry name" value="Sig_transdc_resp-reg_receiver"/>
</dbReference>
<gene>
    <name evidence="12" type="ORF">AB4566_13730</name>
</gene>
<dbReference type="PROSITE" id="PS50110">
    <property type="entry name" value="RESPONSE_REGULATORY"/>
    <property type="match status" value="1"/>
</dbReference>
<dbReference type="RefSeq" id="WP_372266453.1">
    <property type="nucleotide sequence ID" value="NZ_JBFRUW010000050.1"/>
</dbReference>
<dbReference type="Pfam" id="PF00072">
    <property type="entry name" value="Response_reg"/>
    <property type="match status" value="1"/>
</dbReference>
<dbReference type="SUPFAM" id="SSF46894">
    <property type="entry name" value="C-terminal effector domain of the bipartite response regulators"/>
    <property type="match status" value="1"/>
</dbReference>
<dbReference type="PROSITE" id="PS51755">
    <property type="entry name" value="OMPR_PHOB"/>
    <property type="match status" value="1"/>
</dbReference>